<dbReference type="GO" id="GO:0097576">
    <property type="term" value="P:vacuole fusion"/>
    <property type="evidence" value="ECO:0007669"/>
    <property type="project" value="UniProtKB-ARBA"/>
</dbReference>
<dbReference type="Gene3D" id="1.20.5.110">
    <property type="match status" value="1"/>
</dbReference>
<dbReference type="InterPro" id="IPR001683">
    <property type="entry name" value="PX_dom"/>
</dbReference>
<dbReference type="PANTHER" id="PTHR22775:SF3">
    <property type="entry name" value="SORTING NEXIN-13"/>
    <property type="match status" value="1"/>
</dbReference>
<evidence type="ECO:0000313" key="7">
    <source>
        <dbReference type="EMBL" id="KIM67272.1"/>
    </source>
</evidence>
<dbReference type="Gene3D" id="3.30.1520.10">
    <property type="entry name" value="Phox-like domain"/>
    <property type="match status" value="1"/>
</dbReference>
<evidence type="ECO:0000256" key="2">
    <source>
        <dbReference type="ARBA" id="ARBA00022554"/>
    </source>
</evidence>
<evidence type="ECO:0000259" key="5">
    <source>
        <dbReference type="PROSITE" id="PS50192"/>
    </source>
</evidence>
<dbReference type="CDD" id="cd15858">
    <property type="entry name" value="SNARE_VAM7"/>
    <property type="match status" value="1"/>
</dbReference>
<dbReference type="Proteomes" id="UP000053989">
    <property type="component" value="Unassembled WGS sequence"/>
</dbReference>
<dbReference type="SMART" id="SM00397">
    <property type="entry name" value="t_SNARE"/>
    <property type="match status" value="1"/>
</dbReference>
<sequence length="365" mass="40571">MAAAIQAVYVRGREERQTPKLHVVYRIEIQAHVRSWQMWRRYSEFAELHTELVKSTGSPPPAPLPPKNSLAILKGPFKNESAMIDQRQAGLEAYLRAIIGAKEEKWRECYAFREFLGVPVGKQMPASGSSSTMQFSSASWLDEHLELQSRIRDVRADINRRDTLSDRGDVGASHTANVQAKKKLAEVLSRVRILTQGLQELGMSGMAEGELQRRTDMVARIQDECEKLGRILTVARQTSRANSSGAPPGAFTTVSLAPESDRAALLGSNKPAARVFGAALKKPQETKQTRPLDDHGLLQLQKVQMEQQDTQLSQLTAILQRQRHLGEAIGAELQLHNEMLDDLSDNVDRVGGKLSNAKKQLNRLG</sequence>
<evidence type="ECO:0000313" key="8">
    <source>
        <dbReference type="Proteomes" id="UP000053989"/>
    </source>
</evidence>
<dbReference type="GO" id="GO:0016192">
    <property type="term" value="P:vesicle-mediated transport"/>
    <property type="evidence" value="ECO:0007669"/>
    <property type="project" value="UniProtKB-ARBA"/>
</dbReference>
<dbReference type="FunCoup" id="A0A0C3AQQ5">
    <property type="interactions" value="48"/>
</dbReference>
<dbReference type="GO" id="GO:0035091">
    <property type="term" value="F:phosphatidylinositol binding"/>
    <property type="evidence" value="ECO:0007669"/>
    <property type="project" value="InterPro"/>
</dbReference>
<evidence type="ECO:0000256" key="3">
    <source>
        <dbReference type="ARBA" id="ARBA00023054"/>
    </source>
</evidence>
<dbReference type="FunFam" id="1.20.5.110:FF:000058">
    <property type="entry name" value="VAM7p Vacuolar SNARE protein"/>
    <property type="match status" value="1"/>
</dbReference>
<accession>A0A0C3AQQ5</accession>
<name>A0A0C3AQQ5_9AGAM</name>
<feature type="domain" description="T-SNARE coiled-coil homology" evidence="5">
    <location>
        <begin position="302"/>
        <end position="364"/>
    </location>
</feature>
<dbReference type="SUPFAM" id="SSF58038">
    <property type="entry name" value="SNARE fusion complex"/>
    <property type="match status" value="1"/>
</dbReference>
<gene>
    <name evidence="7" type="ORF">SCLCIDRAFT_108900</name>
</gene>
<dbReference type="GO" id="GO:0007034">
    <property type="term" value="P:vacuolar transport"/>
    <property type="evidence" value="ECO:0007669"/>
    <property type="project" value="UniProtKB-ARBA"/>
</dbReference>
<dbReference type="SMART" id="SM00312">
    <property type="entry name" value="PX"/>
    <property type="match status" value="1"/>
</dbReference>
<evidence type="ECO:0000256" key="1">
    <source>
        <dbReference type="ARBA" id="ARBA00004116"/>
    </source>
</evidence>
<evidence type="ECO:0000259" key="6">
    <source>
        <dbReference type="PROSITE" id="PS50195"/>
    </source>
</evidence>
<comment type="subcellular location">
    <subcellularLocation>
        <location evidence="1">Vacuole</location>
    </subcellularLocation>
</comment>
<dbReference type="HOGENOM" id="CLU_033748_0_0_1"/>
<dbReference type="AlphaFoldDB" id="A0A0C3AQQ5"/>
<dbReference type="EMBL" id="KN822014">
    <property type="protein sequence ID" value="KIM67272.1"/>
    <property type="molecule type" value="Genomic_DNA"/>
</dbReference>
<dbReference type="SUPFAM" id="SSF64268">
    <property type="entry name" value="PX domain"/>
    <property type="match status" value="1"/>
</dbReference>
<dbReference type="Pfam" id="PF00787">
    <property type="entry name" value="PX"/>
    <property type="match status" value="1"/>
</dbReference>
<evidence type="ECO:0008006" key="9">
    <source>
        <dbReference type="Google" id="ProtNLM"/>
    </source>
</evidence>
<protein>
    <recommendedName>
        <fullName evidence="9">Syntaxin</fullName>
    </recommendedName>
</protein>
<keyword evidence="3" id="KW-0175">Coiled coil</keyword>
<organism evidence="7 8">
    <name type="scientific">Scleroderma citrinum Foug A</name>
    <dbReference type="NCBI Taxonomy" id="1036808"/>
    <lineage>
        <taxon>Eukaryota</taxon>
        <taxon>Fungi</taxon>
        <taxon>Dikarya</taxon>
        <taxon>Basidiomycota</taxon>
        <taxon>Agaricomycotina</taxon>
        <taxon>Agaricomycetes</taxon>
        <taxon>Agaricomycetidae</taxon>
        <taxon>Boletales</taxon>
        <taxon>Sclerodermatineae</taxon>
        <taxon>Sclerodermataceae</taxon>
        <taxon>Scleroderma</taxon>
    </lineage>
</organism>
<reference evidence="7 8" key="1">
    <citation type="submission" date="2014-04" db="EMBL/GenBank/DDBJ databases">
        <authorList>
            <consortium name="DOE Joint Genome Institute"/>
            <person name="Kuo A."/>
            <person name="Kohler A."/>
            <person name="Nagy L.G."/>
            <person name="Floudas D."/>
            <person name="Copeland A."/>
            <person name="Barry K.W."/>
            <person name="Cichocki N."/>
            <person name="Veneault-Fourrey C."/>
            <person name="LaButti K."/>
            <person name="Lindquist E.A."/>
            <person name="Lipzen A."/>
            <person name="Lundell T."/>
            <person name="Morin E."/>
            <person name="Murat C."/>
            <person name="Sun H."/>
            <person name="Tunlid A."/>
            <person name="Henrissat B."/>
            <person name="Grigoriev I.V."/>
            <person name="Hibbett D.S."/>
            <person name="Martin F."/>
            <person name="Nordberg H.P."/>
            <person name="Cantor M.N."/>
            <person name="Hua S.X."/>
        </authorList>
    </citation>
    <scope>NUCLEOTIDE SEQUENCE [LARGE SCALE GENOMIC DNA]</scope>
    <source>
        <strain evidence="7 8">Foug A</strain>
    </source>
</reference>
<feature type="domain" description="PX" evidence="6">
    <location>
        <begin position="3"/>
        <end position="122"/>
    </location>
</feature>
<dbReference type="OrthoDB" id="428895at2759"/>
<dbReference type="STRING" id="1036808.A0A0C3AQQ5"/>
<evidence type="ECO:0000256" key="4">
    <source>
        <dbReference type="ARBA" id="ARBA00054927"/>
    </source>
</evidence>
<dbReference type="GO" id="GO:0000329">
    <property type="term" value="C:fungal-type vacuole membrane"/>
    <property type="evidence" value="ECO:0007669"/>
    <property type="project" value="UniProtKB-ARBA"/>
</dbReference>
<reference evidence="8" key="2">
    <citation type="submission" date="2015-01" db="EMBL/GenBank/DDBJ databases">
        <title>Evolutionary Origins and Diversification of the Mycorrhizal Mutualists.</title>
        <authorList>
            <consortium name="DOE Joint Genome Institute"/>
            <consortium name="Mycorrhizal Genomics Consortium"/>
            <person name="Kohler A."/>
            <person name="Kuo A."/>
            <person name="Nagy L.G."/>
            <person name="Floudas D."/>
            <person name="Copeland A."/>
            <person name="Barry K.W."/>
            <person name="Cichocki N."/>
            <person name="Veneault-Fourrey C."/>
            <person name="LaButti K."/>
            <person name="Lindquist E.A."/>
            <person name="Lipzen A."/>
            <person name="Lundell T."/>
            <person name="Morin E."/>
            <person name="Murat C."/>
            <person name="Riley R."/>
            <person name="Ohm R."/>
            <person name="Sun H."/>
            <person name="Tunlid A."/>
            <person name="Henrissat B."/>
            <person name="Grigoriev I.V."/>
            <person name="Hibbett D.S."/>
            <person name="Martin F."/>
        </authorList>
    </citation>
    <scope>NUCLEOTIDE SEQUENCE [LARGE SCALE GENOMIC DNA]</scope>
    <source>
        <strain evidence="8">Foug A</strain>
    </source>
</reference>
<dbReference type="PANTHER" id="PTHR22775">
    <property type="entry name" value="SORTING NEXIN"/>
    <property type="match status" value="1"/>
</dbReference>
<comment type="function">
    <text evidence="4">Essential for proper morphogenesis of the vacuole. May exist as structural reinforcement on the surface of the vacuolar membrane and be required for maintenance against rupture by osmotic pressure.</text>
</comment>
<dbReference type="PROSITE" id="PS50195">
    <property type="entry name" value="PX"/>
    <property type="match status" value="1"/>
</dbReference>
<proteinExistence type="predicted"/>
<keyword evidence="8" id="KW-1185">Reference proteome</keyword>
<dbReference type="InParanoid" id="A0A0C3AQQ5"/>
<dbReference type="InterPro" id="IPR036871">
    <property type="entry name" value="PX_dom_sf"/>
</dbReference>
<dbReference type="PROSITE" id="PS50192">
    <property type="entry name" value="T_SNARE"/>
    <property type="match status" value="1"/>
</dbReference>
<dbReference type="InterPro" id="IPR000727">
    <property type="entry name" value="T_SNARE_dom"/>
</dbReference>
<keyword evidence="2" id="KW-0926">Vacuole</keyword>